<comment type="catalytic activity">
    <reaction evidence="1">
        <text>S-ubiquitinyl-[E2 ubiquitin-conjugating enzyme]-L-cysteine + [acceptor protein]-L-lysine = [E2 ubiquitin-conjugating enzyme]-L-cysteine + N(6)-ubiquitinyl-[acceptor protein]-L-lysine.</text>
        <dbReference type="EC" id="2.3.2.27"/>
    </reaction>
</comment>
<evidence type="ECO:0000313" key="14">
    <source>
        <dbReference type="EMBL" id="ABE01225.1"/>
    </source>
</evidence>
<feature type="region of interest" description="Disordered" evidence="10">
    <location>
        <begin position="1"/>
        <end position="29"/>
    </location>
</feature>
<dbReference type="AGR" id="FB:FBgn0036809"/>
<dbReference type="GO" id="GO:0060255">
    <property type="term" value="P:regulation of macromolecule metabolic process"/>
    <property type="evidence" value="ECO:0007669"/>
    <property type="project" value="UniProtKB-ARBA"/>
</dbReference>
<dbReference type="Bgee" id="FBgn0036809">
    <property type="expression patterns" value="Expressed in spermatocyte in testis and 21 other cell types or tissues"/>
</dbReference>
<reference evidence="13" key="12">
    <citation type="journal article" date="2015" name="G3 (Bethesda)">
        <title>Gene Model Annotations for Drosophila melanogaster: The Rule-Benders.</title>
        <authorList>
            <consortium name="FlyBase Consortium"/>
            <person name="Crosby M.A."/>
            <person name="Gramates L.S."/>
            <person name="Dos Santos G."/>
            <person name="Matthews B.B."/>
            <person name="St Pierre S.E."/>
            <person name="Zhou P."/>
            <person name="Schroeder A.J."/>
            <person name="Falls K."/>
            <person name="Emmert D.B."/>
            <person name="Russo S.M."/>
            <person name="Gelbart W.M."/>
            <person name="null"/>
        </authorList>
    </citation>
    <scope>NUCLEOTIDE SEQUENCE</scope>
</reference>
<dbReference type="DNASU" id="40040"/>
<dbReference type="PANTHER" id="PTHR11224">
    <property type="entry name" value="MAKORIN-RELATED"/>
    <property type="match status" value="1"/>
</dbReference>
<reference evidence="13 16" key="10">
    <citation type="journal article" date="2007" name="Science">
        <title>Sequence finishing and mapping of Drosophila melanogaster heterochromatin.</title>
        <authorList>
            <person name="Hoskins R.A."/>
            <person name="Carlson J.W."/>
            <person name="Kennedy C."/>
            <person name="Acevedo D."/>
            <person name="Evans-Holm M."/>
            <person name="Frise E."/>
            <person name="Wan K.H."/>
            <person name="Park S."/>
            <person name="Mendez-Lago M."/>
            <person name="Rossi F."/>
            <person name="Villasante A."/>
            <person name="Dimitri P."/>
            <person name="Karpen G.H."/>
            <person name="Celniker S.E."/>
        </authorList>
    </citation>
    <scope>NUCLEOTIDE SEQUENCE [LARGE SCALE GENOMIC DNA]</scope>
    <source>
        <strain evidence="16">Berkeley</strain>
    </source>
</reference>
<keyword evidence="8 9" id="KW-0862">Zinc</keyword>
<reference evidence="13 16" key="1">
    <citation type="journal article" date="2000" name="Science">
        <title>The genome sequence of Drosophila melanogaster.</title>
        <authorList>
            <person name="Adams M.D."/>
            <person name="Celniker S.E."/>
            <person name="Holt R.A."/>
            <person name="Evans C.A."/>
            <person name="Gocayne J.D."/>
            <person name="Amanatides P.G."/>
            <person name="Scherer S.E."/>
            <person name="Li P.W."/>
            <person name="Hoskins R.A."/>
            <person name="Galle R.F."/>
            <person name="George R.A."/>
            <person name="Lewis S.E."/>
            <person name="Richards S."/>
            <person name="Ashburner M."/>
            <person name="Henderson S.N."/>
            <person name="Sutton G.G."/>
            <person name="Wortman J.R."/>
            <person name="Yandell M.D."/>
            <person name="Zhang Q."/>
            <person name="Chen L.X."/>
            <person name="Brandon R.C."/>
            <person name="Rogers Y.H."/>
            <person name="Blazej R.G."/>
            <person name="Champe M."/>
            <person name="Pfeiffer B.D."/>
            <person name="Wan K.H."/>
            <person name="Doyle C."/>
            <person name="Baxter E.G."/>
            <person name="Helt G."/>
            <person name="Nelson C.R."/>
            <person name="Gabor G.L."/>
            <person name="Abril J.F."/>
            <person name="Agbayani A."/>
            <person name="An H.J."/>
            <person name="Andrews-Pfannkoch C."/>
            <person name="Baldwin D."/>
            <person name="Ballew R.M."/>
            <person name="Basu A."/>
            <person name="Baxendale J."/>
            <person name="Bayraktaroglu L."/>
            <person name="Beasley E.M."/>
            <person name="Beeson K.Y."/>
            <person name="Benos P.V."/>
            <person name="Berman B.P."/>
            <person name="Bhandari D."/>
            <person name="Bolshakov S."/>
            <person name="Borkova D."/>
            <person name="Botchan M.R."/>
            <person name="Bouck J."/>
            <person name="Brokstein P."/>
            <person name="Brottier P."/>
            <person name="Burtis K.C."/>
            <person name="Busam D.A."/>
            <person name="Butler H."/>
            <person name="Cadieu E."/>
            <person name="Center A."/>
            <person name="Chandra I."/>
            <person name="Cherry J.M."/>
            <person name="Cawley S."/>
            <person name="Dahlke C."/>
            <person name="Davenport L.B."/>
            <person name="Davies P."/>
            <person name="de Pablos B."/>
            <person name="Delcher A."/>
            <person name="Deng Z."/>
            <person name="Mays A.D."/>
            <person name="Dew I."/>
            <person name="Dietz S.M."/>
            <person name="Dodson K."/>
            <person name="Doup L.E."/>
            <person name="Downes M."/>
            <person name="Dugan-Rocha S."/>
            <person name="Dunkov B.C."/>
            <person name="Dunn P."/>
            <person name="Durbin K.J."/>
            <person name="Evangelista C.C."/>
            <person name="Ferraz C."/>
            <person name="Ferriera S."/>
            <person name="Fleischmann W."/>
            <person name="Fosler C."/>
            <person name="Gabrielian A.E."/>
            <person name="Garg N.S."/>
            <person name="Gelbart W.M."/>
            <person name="Glasser K."/>
            <person name="Glodek A."/>
            <person name="Gong F."/>
            <person name="Gorrell J.H."/>
            <person name="Gu Z."/>
            <person name="Guan P."/>
            <person name="Harris M."/>
            <person name="Harris N.L."/>
            <person name="Harvey D."/>
            <person name="Heiman T.J."/>
            <person name="Hernandez J.R."/>
            <person name="Houck J."/>
            <person name="Hostin D."/>
            <person name="Houston K.A."/>
            <person name="Howland T.J."/>
            <person name="Wei M.H."/>
            <person name="Ibegwam C."/>
            <person name="Jalali M."/>
            <person name="Kalush F."/>
            <person name="Karpen G.H."/>
            <person name="Ke Z."/>
            <person name="Kennison J.A."/>
            <person name="Ketchum K.A."/>
            <person name="Kimmel B.E."/>
            <person name="Kodira C.D."/>
            <person name="Kraft C."/>
            <person name="Kravitz S."/>
            <person name="Kulp D."/>
            <person name="Lai Z."/>
            <person name="Lasko P."/>
            <person name="Lei Y."/>
            <person name="Levitsky A.A."/>
            <person name="Li J."/>
            <person name="Li Z."/>
            <person name="Liang Y."/>
            <person name="Lin X."/>
            <person name="Liu X."/>
            <person name="Mattei B."/>
            <person name="McIntosh T.C."/>
            <person name="McLeod M.P."/>
            <person name="McPherson D."/>
            <person name="Merkulov G."/>
            <person name="Milshina N.V."/>
            <person name="Mobarry C."/>
            <person name="Morris J."/>
            <person name="Moshrefi A."/>
            <person name="Mount S.M."/>
            <person name="Moy M."/>
            <person name="Murphy B."/>
            <person name="Murphy L."/>
            <person name="Muzny D.M."/>
            <person name="Nelson D.L."/>
            <person name="Nelson D.R."/>
            <person name="Nelson K.A."/>
            <person name="Nixon K."/>
            <person name="Nusskern D.R."/>
            <person name="Pacleb J.M."/>
            <person name="Palazzolo M."/>
            <person name="Pittman G.S."/>
            <person name="Pan S."/>
            <person name="Pollard J."/>
            <person name="Puri V."/>
            <person name="Reese M.G."/>
            <person name="Reinert K."/>
            <person name="Remington K."/>
            <person name="Saunders R.D."/>
            <person name="Scheeler F."/>
            <person name="Shen H."/>
            <person name="Shue B.C."/>
            <person name="Siden-Kiamos I."/>
            <person name="Simpson M."/>
            <person name="Skupski M.P."/>
            <person name="Smith T."/>
            <person name="Spier E."/>
            <person name="Spradling A.C."/>
            <person name="Stapleton M."/>
            <person name="Strong R."/>
            <person name="Sun E."/>
            <person name="Svirskas R."/>
            <person name="Tector C."/>
            <person name="Turner R."/>
            <person name="Venter E."/>
            <person name="Wang A.H."/>
            <person name="Wang X."/>
            <person name="Wang Z.Y."/>
            <person name="Wassarman D.A."/>
            <person name="Weinstock G.M."/>
            <person name="Weissenbach J."/>
            <person name="Williams S.M."/>
            <person name="WoodageT"/>
            <person name="Worley K.C."/>
            <person name="Wu D."/>
            <person name="Yang S."/>
            <person name="Yao Q.A."/>
            <person name="Ye J."/>
            <person name="Yeh R.F."/>
            <person name="Zaveri J.S."/>
            <person name="Zhan M."/>
            <person name="Zhang G."/>
            <person name="Zhao Q."/>
            <person name="Zheng L."/>
            <person name="Zheng X.H."/>
            <person name="Zhong F.N."/>
            <person name="Zhong W."/>
            <person name="Zhou X."/>
            <person name="Zhu S."/>
            <person name="Zhu X."/>
            <person name="Smith H.O."/>
            <person name="Gibbs R.A."/>
            <person name="Myers E.W."/>
            <person name="Rubin G.M."/>
            <person name="Venter J.C."/>
        </authorList>
    </citation>
    <scope>NUCLEOTIDE SEQUENCE [LARGE SCALE GENOMIC DNA]</scope>
    <source>
        <strain evidence="16">Berkeley</strain>
    </source>
</reference>
<gene>
    <name evidence="13" type="primary">Dmel\CG12477</name>
    <name evidence="13 15" type="ORF">CG12477</name>
    <name evidence="13" type="ORF">Dmel_CG12477</name>
</gene>
<dbReference type="FunFam" id="3.30.40.10:FF:000117">
    <property type="entry name" value="Probable E3 ubiquitin-protein ligase makorin-1"/>
    <property type="match status" value="1"/>
</dbReference>
<evidence type="ECO:0000313" key="13">
    <source>
        <dbReference type="EMBL" id="AAF49237.1"/>
    </source>
</evidence>
<feature type="domain" description="C3H1-type" evidence="12">
    <location>
        <begin position="182"/>
        <end position="211"/>
    </location>
</feature>
<dbReference type="GO" id="GO:0005634">
    <property type="term" value="C:nucleus"/>
    <property type="evidence" value="ECO:0007669"/>
    <property type="project" value="UniProtKB-ARBA"/>
</dbReference>
<evidence type="ECO:0000256" key="9">
    <source>
        <dbReference type="PROSITE-ProRule" id="PRU00723"/>
    </source>
</evidence>
<reference evidence="13 16" key="9">
    <citation type="journal article" date="2007" name="Science">
        <title>The Release 5.1 annotation of Drosophila melanogaster heterochromatin.</title>
        <authorList>
            <person name="Smith C.D."/>
            <person name="Shu S."/>
            <person name="Mungall C.J."/>
            <person name="Karpen G.H."/>
        </authorList>
    </citation>
    <scope>NUCLEOTIDE SEQUENCE [LARGE SCALE GENOMIC DNA]</scope>
    <source>
        <strain evidence="16">Berkeley</strain>
    </source>
</reference>
<dbReference type="InParanoid" id="Q9VVS2"/>
<dbReference type="InterPro" id="IPR000571">
    <property type="entry name" value="Znf_CCCH"/>
</dbReference>
<dbReference type="PaxDb" id="7227-FBpp0074856"/>
<reference evidence="13" key="11">
    <citation type="journal article" date="2015" name="G3 (Bethesda)">
        <title>Gene Model Annotations for Drosophila melanogaster: Impact of High-Throughput Data.</title>
        <authorList>
            <consortium name="FlyBase Consortium"/>
            <person name="Matthews B.B."/>
            <person name="Dos Santos G."/>
            <person name="Crosby M.A."/>
            <person name="Emmert D.B."/>
            <person name="St Pierre S.E."/>
            <person name="Gramates L.S."/>
            <person name="Zhou P."/>
            <person name="Schroeder A.J."/>
            <person name="Falls K."/>
            <person name="Strelets V."/>
            <person name="Russo S.M."/>
            <person name="Gelbart W.M."/>
            <person name="null"/>
        </authorList>
    </citation>
    <scope>NUCLEOTIDE SEQUENCE</scope>
</reference>
<dbReference type="GO" id="GO:0061630">
    <property type="term" value="F:ubiquitin protein ligase activity"/>
    <property type="evidence" value="ECO:0000250"/>
    <property type="project" value="FlyBase"/>
</dbReference>
<protein>
    <recommendedName>
        <fullName evidence="2">RING-type E3 ubiquitin transferase</fullName>
        <ecNumber evidence="2">2.3.2.27</ecNumber>
    </recommendedName>
</protein>
<evidence type="ECO:0000256" key="1">
    <source>
        <dbReference type="ARBA" id="ARBA00000900"/>
    </source>
</evidence>
<evidence type="ECO:0000313" key="15">
    <source>
        <dbReference type="FlyBase" id="FBgn0036809"/>
    </source>
</evidence>
<evidence type="ECO:0000259" key="12">
    <source>
        <dbReference type="PROSITE" id="PS50103"/>
    </source>
</evidence>
<dbReference type="PROSITE" id="PS50089">
    <property type="entry name" value="ZF_RING_2"/>
    <property type="match status" value="1"/>
</dbReference>
<reference evidence="16" key="3">
    <citation type="journal article" date="2002" name="Genome Biol.">
        <title>Annotation of the Drosophila melanogaster euchromatic genome: a systematic review.</title>
        <authorList>
            <person name="Misra S."/>
            <person name="Crosby M.A."/>
            <person name="Mungall C.J."/>
            <person name="Matthews B.B."/>
            <person name="Campbell K.S."/>
            <person name="Hradecky P."/>
            <person name="Huang Y."/>
            <person name="Kaminker J.S."/>
            <person name="Millburn G.H."/>
            <person name="Prochnik S.E."/>
            <person name="Smith C.D."/>
            <person name="Tupy J.L."/>
            <person name="Whitfied E.J."/>
            <person name="Bayraktaroglu L."/>
            <person name="Berman B.P."/>
            <person name="Bettencourt B.R."/>
            <person name="Celniker S.E."/>
            <person name="de Grey A.D."/>
            <person name="Drysdale R.A."/>
            <person name="Harris N.L."/>
            <person name="Richter J."/>
            <person name="Russo S."/>
            <person name="Schroeder A.J."/>
            <person name="Shu S.Q."/>
            <person name="Stapleton M."/>
            <person name="Yamada C."/>
            <person name="Ashburner M."/>
            <person name="Gelbart W.M."/>
            <person name="Rubin G.M."/>
            <person name="Lewis S.E."/>
        </authorList>
    </citation>
    <scope>GENOME REANNOTATION</scope>
    <source>
        <strain evidence="16">Berkeley</strain>
    </source>
</reference>
<evidence type="ECO:0000259" key="11">
    <source>
        <dbReference type="PROSITE" id="PS50089"/>
    </source>
</evidence>
<evidence type="ECO:0000256" key="5">
    <source>
        <dbReference type="ARBA" id="ARBA00022737"/>
    </source>
</evidence>
<dbReference type="FlyBase" id="FBgn0036809">
    <property type="gene designation" value="CG12477"/>
</dbReference>
<dbReference type="GeneID" id="40040"/>
<dbReference type="GO" id="GO:0004842">
    <property type="term" value="F:ubiquitin-protein transferase activity"/>
    <property type="evidence" value="ECO:0000250"/>
    <property type="project" value="FlyBase"/>
</dbReference>
<dbReference type="EMBL" id="BT024995">
    <property type="protein sequence ID" value="ABE01225.1"/>
    <property type="molecule type" value="mRNA"/>
</dbReference>
<dbReference type="EMBL" id="AE014296">
    <property type="protein sequence ID" value="AAF49237.1"/>
    <property type="molecule type" value="Genomic_DNA"/>
</dbReference>
<dbReference type="PANTHER" id="PTHR11224:SF10">
    <property type="entry name" value="IP09428P-RELATED"/>
    <property type="match status" value="1"/>
</dbReference>
<organism evidence="13 16">
    <name type="scientific">Drosophila melanogaster</name>
    <name type="common">Fruit fly</name>
    <dbReference type="NCBI Taxonomy" id="7227"/>
    <lineage>
        <taxon>Eukaryota</taxon>
        <taxon>Metazoa</taxon>
        <taxon>Ecdysozoa</taxon>
        <taxon>Arthropoda</taxon>
        <taxon>Hexapoda</taxon>
        <taxon>Insecta</taxon>
        <taxon>Pterygota</taxon>
        <taxon>Neoptera</taxon>
        <taxon>Endopterygota</taxon>
        <taxon>Diptera</taxon>
        <taxon>Brachycera</taxon>
        <taxon>Muscomorpha</taxon>
        <taxon>Ephydroidea</taxon>
        <taxon>Drosophilidae</taxon>
        <taxon>Drosophila</taxon>
        <taxon>Sophophora</taxon>
    </lineage>
</organism>
<name>Q9VVS2_DROME</name>
<dbReference type="VEuPathDB" id="VectorBase:FBgn0036809"/>
<accession>Q9VVS2</accession>
<evidence type="ECO:0000256" key="8">
    <source>
        <dbReference type="ARBA" id="ARBA00022833"/>
    </source>
</evidence>
<evidence type="ECO:0000256" key="2">
    <source>
        <dbReference type="ARBA" id="ARBA00012483"/>
    </source>
</evidence>
<keyword evidence="4 9" id="KW-0479">Metal-binding</keyword>
<dbReference type="GO" id="GO:0016567">
    <property type="term" value="P:protein ubiquitination"/>
    <property type="evidence" value="ECO:0000318"/>
    <property type="project" value="GO_Central"/>
</dbReference>
<evidence type="ECO:0000256" key="10">
    <source>
        <dbReference type="SAM" id="MobiDB-lite"/>
    </source>
</evidence>
<dbReference type="SMART" id="SM00184">
    <property type="entry name" value="RING"/>
    <property type="match status" value="1"/>
</dbReference>
<dbReference type="InterPro" id="IPR018957">
    <property type="entry name" value="Znf_C3HC4_RING-type"/>
</dbReference>
<proteinExistence type="evidence at transcript level"/>
<evidence type="ECO:0000256" key="7">
    <source>
        <dbReference type="ARBA" id="ARBA00022786"/>
    </source>
</evidence>
<dbReference type="AlphaFoldDB" id="Q9VVS2"/>
<dbReference type="eggNOG" id="KOG1039">
    <property type="taxonomic scope" value="Eukaryota"/>
</dbReference>
<evidence type="ECO:0000313" key="16">
    <source>
        <dbReference type="Proteomes" id="UP000000803"/>
    </source>
</evidence>
<dbReference type="OrthoDB" id="411372at2759"/>
<dbReference type="InterPro" id="IPR045072">
    <property type="entry name" value="MKRN-like"/>
</dbReference>
<dbReference type="SUPFAM" id="SSF57850">
    <property type="entry name" value="RING/U-box"/>
    <property type="match status" value="1"/>
</dbReference>
<evidence type="ECO:0000256" key="3">
    <source>
        <dbReference type="ARBA" id="ARBA00022679"/>
    </source>
</evidence>
<dbReference type="IntAct" id="Q9VVS2">
    <property type="interactions" value="1"/>
</dbReference>
<dbReference type="OMA" id="GICFETI"/>
<dbReference type="Gene3D" id="3.30.40.10">
    <property type="entry name" value="Zinc/RING finger domain, C3HC4 (zinc finger)"/>
    <property type="match status" value="1"/>
</dbReference>
<dbReference type="InterPro" id="IPR001841">
    <property type="entry name" value="Znf_RING"/>
</dbReference>
<keyword evidence="7" id="KW-0833">Ubl conjugation pathway</keyword>
<reference evidence="13" key="8">
    <citation type="submission" date="2006-08" db="EMBL/GenBank/DDBJ databases">
        <authorList>
            <person name="Celniker S."/>
            <person name="Carlson J."/>
            <person name="Wan K."/>
            <person name="Frise E."/>
            <person name="Hoskins R."/>
            <person name="Park S."/>
            <person name="Svirskas R."/>
            <person name="Rubin G."/>
        </authorList>
    </citation>
    <scope>NUCLEOTIDE SEQUENCE</scope>
</reference>
<dbReference type="HOGENOM" id="CLU_1035393_0_0_1"/>
<dbReference type="KEGG" id="dme:Dmel_CG12477"/>
<reference evidence="16" key="4">
    <citation type="journal article" date="2002" name="Genome Biol.">
        <title>The transposable elements of the Drosophila melanogaster euchromatin: a genomics perspective.</title>
        <authorList>
            <person name="Kaminker J.S."/>
            <person name="Bergman C.M."/>
            <person name="Kronmiller B."/>
            <person name="Carlson J."/>
            <person name="Svirskas R."/>
            <person name="Patel S."/>
            <person name="Frise E."/>
            <person name="Wheeler D.A."/>
            <person name="Lewis S.E."/>
            <person name="Rubin G.M."/>
            <person name="Ashburner M."/>
            <person name="Celniker S.E."/>
        </authorList>
    </citation>
    <scope>NUCLEOTIDE SEQUENCE [LARGE SCALE GENOMIC DNA]</scope>
    <source>
        <strain evidence="16">Berkeley</strain>
    </source>
</reference>
<dbReference type="GO" id="GO:0000209">
    <property type="term" value="P:protein polyubiquitination"/>
    <property type="evidence" value="ECO:0000250"/>
    <property type="project" value="FlyBase"/>
</dbReference>
<dbReference type="STRING" id="7227.FBpp0074856"/>
<sequence>MSTVASNDQHVDTGVLPVPSTNSPSSQIEQKGNEAIVPNYKAATAGEQGEAQAGATCTTVAVRPSGVATSADIVKGSSSVSSHVQPSWRSSFARSQDKKCGICFETIMEKEGGDKRFGILPSCNHVFCFQCICTWRHATQYAYQVTRACPECRVWSNFVCPSAFWVEEKVAKDQLINDHLAAMRARDCKYFKQGQGVCLFGNKCFYKHSIPNADYVDVGLPTHALGLPIPSDFSGLGNCLILVPFPNMFFDDFSNSDDYDFSDVN</sequence>
<keyword evidence="3" id="KW-0808">Transferase</keyword>
<dbReference type="PROSITE" id="PS50103">
    <property type="entry name" value="ZF_C3H1"/>
    <property type="match status" value="1"/>
</dbReference>
<feature type="zinc finger region" description="C3H1-type" evidence="9">
    <location>
        <begin position="182"/>
        <end position="211"/>
    </location>
</feature>
<evidence type="ECO:0000256" key="4">
    <source>
        <dbReference type="ARBA" id="ARBA00022723"/>
    </source>
</evidence>
<feature type="domain" description="RING-type" evidence="11">
    <location>
        <begin position="100"/>
        <end position="153"/>
    </location>
</feature>
<dbReference type="Proteomes" id="UP000000803">
    <property type="component" value="Chromosome 3L"/>
</dbReference>
<evidence type="ECO:0000256" key="6">
    <source>
        <dbReference type="ARBA" id="ARBA00022771"/>
    </source>
</evidence>
<reference evidence="13 16" key="6">
    <citation type="journal article" date="2005" name="PLoS Comput. Biol.">
        <title>Combined evidence annotation of transposable elements in genome sequences.</title>
        <authorList>
            <person name="Quesneville H."/>
            <person name="Bergman C.M."/>
            <person name="Andrieu O."/>
            <person name="Autard D."/>
            <person name="Nouaud D."/>
            <person name="Ashburner M."/>
            <person name="Anxolabehere D."/>
        </authorList>
    </citation>
    <scope>NUCLEOTIDE SEQUENCE [LARGE SCALE GENOMIC DNA]</scope>
    <source>
        <strain evidence="16">Berkeley</strain>
    </source>
</reference>
<dbReference type="UCSC" id="CG12477-RA">
    <property type="organism name" value="d. melanogaster"/>
</dbReference>
<keyword evidence="5" id="KW-0677">Repeat</keyword>
<dbReference type="GO" id="GO:0003723">
    <property type="term" value="F:RNA binding"/>
    <property type="evidence" value="ECO:0000250"/>
    <property type="project" value="FlyBase"/>
</dbReference>
<dbReference type="FunCoup" id="Q9VVS2">
    <property type="interactions" value="2"/>
</dbReference>
<dbReference type="RefSeq" id="NP_649055.1">
    <property type="nucleotide sequence ID" value="NM_140798.2"/>
</dbReference>
<reference evidence="16" key="2">
    <citation type="journal article" date="2002" name="Genome Biol.">
        <title>Finishing a whole-genome shotgun: release 3 of the Drosophila melanogaster euchromatic genome sequence.</title>
        <authorList>
            <person name="Celniker S.E."/>
            <person name="Wheeler D.A."/>
            <person name="Kronmiller B."/>
            <person name="Carlson J.W."/>
            <person name="Halpern A."/>
            <person name="Patel S."/>
            <person name="Adams M."/>
            <person name="Champe M."/>
            <person name="Dugan S.P."/>
            <person name="Frise E."/>
            <person name="Hodgson A."/>
            <person name="George R.A."/>
            <person name="Hoskins R.A."/>
            <person name="Laverty T."/>
            <person name="Muzny D.M."/>
            <person name="Nelson C.R."/>
            <person name="Pacleb J.M."/>
            <person name="Park S."/>
            <person name="Pfeiffer B.D."/>
            <person name="Richards S."/>
            <person name="Sodergren E.J."/>
            <person name="Svirskas R."/>
            <person name="Tabor P.E."/>
            <person name="Wan K."/>
            <person name="Stapleton M."/>
            <person name="Sutton G.G."/>
            <person name="Venter C."/>
            <person name="Weinstock G."/>
            <person name="Scherer S.E."/>
            <person name="Myers E.W."/>
            <person name="Gibbs R.A."/>
            <person name="Rubin G.M."/>
        </authorList>
    </citation>
    <scope>NUCLEOTIDE SEQUENCE [LARGE SCALE GENOMIC DNA]</scope>
    <source>
        <strain evidence="16">Berkeley</strain>
    </source>
</reference>
<reference evidence="13" key="15">
    <citation type="submission" date="2022-11" db="EMBL/GenBank/DDBJ databases">
        <authorList>
            <consortium name="FlyBase"/>
        </authorList>
    </citation>
    <scope>NUCLEOTIDE SEQUENCE</scope>
</reference>
<keyword evidence="6 9" id="KW-0863">Zinc-finger</keyword>
<reference evidence="13" key="13">
    <citation type="journal article" date="2015" name="Genome Res.">
        <title>The Release 6 reference sequence of the Drosophila melanogaster genome.</title>
        <authorList>
            <person name="Hoskins R.A."/>
            <person name="Carlson J.W."/>
            <person name="Wan K.H."/>
            <person name="Park S."/>
            <person name="Mendez I."/>
            <person name="Galle S.E."/>
            <person name="Booth B.W."/>
            <person name="Pfeiffer B.D."/>
            <person name="George R.A."/>
            <person name="Svirskas R."/>
            <person name="Krzywinski M."/>
            <person name="Schein J."/>
            <person name="Accardo M.C."/>
            <person name="Damia E."/>
            <person name="Messina G."/>
            <person name="Mendez-Lago M."/>
            <person name="de Pablos B."/>
            <person name="Demakova O.V."/>
            <person name="Andreyeva E.N."/>
            <person name="Boldyreva L.V."/>
            <person name="Marra M."/>
            <person name="Carvalho A.B."/>
            <person name="Dimitri P."/>
            <person name="Villasante A."/>
            <person name="Zhimulev I.F."/>
            <person name="Rubin G.M."/>
            <person name="Karpen G.H."/>
            <person name="Celniker S.E."/>
        </authorList>
    </citation>
    <scope>NUCLEOTIDE SEQUENCE</scope>
</reference>
<keyword evidence="16" id="KW-1185">Reference proteome</keyword>
<dbReference type="GO" id="GO:0008270">
    <property type="term" value="F:zinc ion binding"/>
    <property type="evidence" value="ECO:0000255"/>
    <property type="project" value="FlyBase"/>
</dbReference>
<feature type="compositionally biased region" description="Polar residues" evidence="10">
    <location>
        <begin position="19"/>
        <end position="29"/>
    </location>
</feature>
<reference evidence="14" key="7">
    <citation type="submission" date="2006-03" db="EMBL/GenBank/DDBJ databases">
        <authorList>
            <person name="Stapleton M."/>
            <person name="Carlson J."/>
            <person name="Chavez C."/>
            <person name="Frise E."/>
            <person name="George R."/>
            <person name="Pacleb J."/>
            <person name="Park S."/>
            <person name="Wan K."/>
            <person name="Yu C."/>
            <person name="Celniker S."/>
        </authorList>
    </citation>
    <scope>NUCLEOTIDE SEQUENCE</scope>
</reference>
<dbReference type="PROSITE" id="PS00518">
    <property type="entry name" value="ZF_RING_1"/>
    <property type="match status" value="1"/>
</dbReference>
<dbReference type="InterPro" id="IPR017907">
    <property type="entry name" value="Znf_RING_CS"/>
</dbReference>
<reference evidence="13 16" key="5">
    <citation type="journal article" date="2002" name="Genome Biol.">
        <title>Heterochromatic sequences in a Drosophila whole-genome shotgun assembly.</title>
        <authorList>
            <person name="Hoskins R.A."/>
            <person name="Smith C.D."/>
            <person name="Carlson J.W."/>
            <person name="Carvalho A.B."/>
            <person name="Halpern A."/>
            <person name="Kaminker J.S."/>
            <person name="Kennedy C."/>
            <person name="Mungall C.J."/>
            <person name="Sullivan B.A."/>
            <person name="Sutton G.G."/>
            <person name="Yasuhara J.C."/>
            <person name="Wakimoto B.T."/>
            <person name="Myers E.W."/>
            <person name="Celniker S.E."/>
            <person name="Rubin G.M."/>
            <person name="Karpen G.H."/>
        </authorList>
    </citation>
    <scope>NUCLEOTIDE SEQUENCE [LARGE SCALE GENOMIC DNA]</scope>
    <source>
        <strain evidence="16">Berkeley</strain>
    </source>
</reference>
<dbReference type="BioGRID-ORCS" id="40040">
    <property type="hits" value="0 hits in 3 CRISPR screens"/>
</dbReference>
<dbReference type="EC" id="2.3.2.27" evidence="2"/>
<dbReference type="InterPro" id="IPR013083">
    <property type="entry name" value="Znf_RING/FYVE/PHD"/>
</dbReference>
<dbReference type="GO" id="GO:1990904">
    <property type="term" value="C:ribonucleoprotein complex"/>
    <property type="evidence" value="ECO:0000250"/>
    <property type="project" value="FlyBase"/>
</dbReference>
<reference evidence="13" key="14">
    <citation type="submission" date="2022-11" db="EMBL/GenBank/DDBJ databases">
        <title>Drosophila melanogaster release 4 sequence.</title>
        <authorList>
            <consortium name="Berkeley Drosophila Genome Project"/>
            <person name="Celniker S."/>
            <person name="Carlson J."/>
            <person name="Wan K."/>
            <person name="Pfeiffer B."/>
            <person name="Frise E."/>
            <person name="George R."/>
            <person name="Hoskins R."/>
            <person name="Stapleton M."/>
            <person name="Pacleb J."/>
            <person name="Park S."/>
            <person name="Svirskas R."/>
            <person name="Smith E."/>
            <person name="Yu C."/>
            <person name="Rubin G."/>
        </authorList>
    </citation>
    <scope>NUCLEOTIDE SEQUENCE</scope>
</reference>
<dbReference type="Pfam" id="PF00097">
    <property type="entry name" value="zf-C3HC4"/>
    <property type="match status" value="1"/>
</dbReference>